<evidence type="ECO:0000313" key="2">
    <source>
        <dbReference type="EMBL" id="KAK4013272.1"/>
    </source>
</evidence>
<accession>A0ABQ9ZK32</accession>
<sequence length="99" mass="10718">MESTQTLNPSGLRRDGLNIASGGSEVEPLPPSFFDHLAPLQTDDLLVQAPLCLRQIFEPILLFHNALTTTQGELVTVIAHAGVEIDEEGFLRALKPGDL</sequence>
<organism evidence="2 3">
    <name type="scientific">Daphnia magna</name>
    <dbReference type="NCBI Taxonomy" id="35525"/>
    <lineage>
        <taxon>Eukaryota</taxon>
        <taxon>Metazoa</taxon>
        <taxon>Ecdysozoa</taxon>
        <taxon>Arthropoda</taxon>
        <taxon>Crustacea</taxon>
        <taxon>Branchiopoda</taxon>
        <taxon>Diplostraca</taxon>
        <taxon>Cladocera</taxon>
        <taxon>Anomopoda</taxon>
        <taxon>Daphniidae</taxon>
        <taxon>Daphnia</taxon>
    </lineage>
</organism>
<evidence type="ECO:0000256" key="1">
    <source>
        <dbReference type="SAM" id="MobiDB-lite"/>
    </source>
</evidence>
<dbReference type="Proteomes" id="UP001234178">
    <property type="component" value="Unassembled WGS sequence"/>
</dbReference>
<proteinExistence type="predicted"/>
<gene>
    <name evidence="2" type="ORF">OUZ56_025506</name>
</gene>
<keyword evidence="3" id="KW-1185">Reference proteome</keyword>
<evidence type="ECO:0000313" key="3">
    <source>
        <dbReference type="Proteomes" id="UP001234178"/>
    </source>
</evidence>
<protein>
    <submittedName>
        <fullName evidence="2">Uncharacterized protein</fullName>
    </submittedName>
</protein>
<reference evidence="2 3" key="1">
    <citation type="journal article" date="2023" name="Nucleic Acids Res.">
        <title>The hologenome of Daphnia magna reveals possible DNA methylation and microbiome-mediated evolution of the host genome.</title>
        <authorList>
            <person name="Chaturvedi A."/>
            <person name="Li X."/>
            <person name="Dhandapani V."/>
            <person name="Marshall H."/>
            <person name="Kissane S."/>
            <person name="Cuenca-Cambronero M."/>
            <person name="Asole G."/>
            <person name="Calvet F."/>
            <person name="Ruiz-Romero M."/>
            <person name="Marangio P."/>
            <person name="Guigo R."/>
            <person name="Rago D."/>
            <person name="Mirbahai L."/>
            <person name="Eastwood N."/>
            <person name="Colbourne J.K."/>
            <person name="Zhou J."/>
            <person name="Mallon E."/>
            <person name="Orsini L."/>
        </authorList>
    </citation>
    <scope>NUCLEOTIDE SEQUENCE [LARGE SCALE GENOMIC DNA]</scope>
    <source>
        <strain evidence="2">LRV0_1</strain>
    </source>
</reference>
<dbReference type="EMBL" id="JAOYFB010000004">
    <property type="protein sequence ID" value="KAK4013272.1"/>
    <property type="molecule type" value="Genomic_DNA"/>
</dbReference>
<feature type="region of interest" description="Disordered" evidence="1">
    <location>
        <begin position="1"/>
        <end position="24"/>
    </location>
</feature>
<comment type="caution">
    <text evidence="2">The sequence shown here is derived from an EMBL/GenBank/DDBJ whole genome shotgun (WGS) entry which is preliminary data.</text>
</comment>
<name>A0ABQ9ZK32_9CRUS</name>